<name>A0ABP8HXQ2_9GAMM</name>
<dbReference type="Proteomes" id="UP001501294">
    <property type="component" value="Unassembled WGS sequence"/>
</dbReference>
<feature type="compositionally biased region" description="Polar residues" evidence="1">
    <location>
        <begin position="18"/>
        <end position="39"/>
    </location>
</feature>
<gene>
    <name evidence="2" type="ORF">GCM10023150_08650</name>
</gene>
<reference evidence="3" key="1">
    <citation type="journal article" date="2019" name="Int. J. Syst. Evol. Microbiol.">
        <title>The Global Catalogue of Microorganisms (GCM) 10K type strain sequencing project: providing services to taxonomists for standard genome sequencing and annotation.</title>
        <authorList>
            <consortium name="The Broad Institute Genomics Platform"/>
            <consortium name="The Broad Institute Genome Sequencing Center for Infectious Disease"/>
            <person name="Wu L."/>
            <person name="Ma J."/>
        </authorList>
    </citation>
    <scope>NUCLEOTIDE SEQUENCE [LARGE SCALE GENOMIC DNA]</scope>
    <source>
        <strain evidence="3">JCM 17727</strain>
    </source>
</reference>
<organism evidence="2 3">
    <name type="scientific">Kangiella taiwanensis</name>
    <dbReference type="NCBI Taxonomy" id="1079179"/>
    <lineage>
        <taxon>Bacteria</taxon>
        <taxon>Pseudomonadati</taxon>
        <taxon>Pseudomonadota</taxon>
        <taxon>Gammaproteobacteria</taxon>
        <taxon>Kangiellales</taxon>
        <taxon>Kangiellaceae</taxon>
        <taxon>Kangiella</taxon>
    </lineage>
</organism>
<proteinExistence type="predicted"/>
<evidence type="ECO:0000313" key="2">
    <source>
        <dbReference type="EMBL" id="GAA4346867.1"/>
    </source>
</evidence>
<dbReference type="Pfam" id="PF01963">
    <property type="entry name" value="TraB_PrgY_gumN"/>
    <property type="match status" value="1"/>
</dbReference>
<evidence type="ECO:0000256" key="1">
    <source>
        <dbReference type="SAM" id="MobiDB-lite"/>
    </source>
</evidence>
<dbReference type="RefSeq" id="WP_223576816.1">
    <property type="nucleotide sequence ID" value="NZ_BAABFU010000001.1"/>
</dbReference>
<dbReference type="InterPro" id="IPR002816">
    <property type="entry name" value="TraB/PrgY/GumN_fam"/>
</dbReference>
<dbReference type="PANTHER" id="PTHR40590:SF1">
    <property type="entry name" value="CYTOPLASMIC PROTEIN"/>
    <property type="match status" value="1"/>
</dbReference>
<evidence type="ECO:0000313" key="3">
    <source>
        <dbReference type="Proteomes" id="UP001501294"/>
    </source>
</evidence>
<dbReference type="PANTHER" id="PTHR40590">
    <property type="entry name" value="CYTOPLASMIC PROTEIN-RELATED"/>
    <property type="match status" value="1"/>
</dbReference>
<protein>
    <submittedName>
        <fullName evidence="2">TraB/GumN family protein</fullName>
    </submittedName>
</protein>
<dbReference type="InterPro" id="IPR047111">
    <property type="entry name" value="YbaP-like"/>
</dbReference>
<keyword evidence="3" id="KW-1185">Reference proteome</keyword>
<accession>A0ABP8HXQ2</accession>
<feature type="region of interest" description="Disordered" evidence="1">
    <location>
        <begin position="18"/>
        <end position="60"/>
    </location>
</feature>
<feature type="compositionally biased region" description="Polar residues" evidence="1">
    <location>
        <begin position="49"/>
        <end position="59"/>
    </location>
</feature>
<comment type="caution">
    <text evidence="2">The sequence shown here is derived from an EMBL/GenBank/DDBJ whole genome shotgun (WGS) entry which is preliminary data.</text>
</comment>
<dbReference type="CDD" id="cd14789">
    <property type="entry name" value="Tiki"/>
    <property type="match status" value="1"/>
</dbReference>
<dbReference type="EMBL" id="BAABFU010000001">
    <property type="protein sequence ID" value="GAA4346867.1"/>
    <property type="molecule type" value="Genomic_DNA"/>
</dbReference>
<sequence>MNKFLGILLAGLVGLQGCSSESAKPQSDSPANKGVQTSDPLPKADSSKNEGTSETSQAVSEDYTPALWKLEYKGKTSYLFGSIHMGDASMYPLPEAVTKAFEGSDTLAVEIDLSNVNQMEMAQKIQQIAIDPENPLETVLKEDTLSEYKEYCEVTKSPCGMFSTFEPWFAAMTLEALNMQQSGYSEQYGIDMYFLKQARDTKAIAELETINFQLDMLDGMPLNIQDAFLYSVVTKEGDETDKLVDAWKTGNVEAYVENSFEDAKESGINEEDYSYFMDTLLYKRNKGMADELAKLIEQGKSVFAVVGAAHYGGDKSVNHYLEEKGFSIERVSY</sequence>
<dbReference type="PROSITE" id="PS51257">
    <property type="entry name" value="PROKAR_LIPOPROTEIN"/>
    <property type="match status" value="1"/>
</dbReference>